<organism evidence="2 3">
    <name type="scientific">Ustilaginoidea virens</name>
    <name type="common">Rice false smut fungus</name>
    <name type="synonym">Villosiclava virens</name>
    <dbReference type="NCBI Taxonomy" id="1159556"/>
    <lineage>
        <taxon>Eukaryota</taxon>
        <taxon>Fungi</taxon>
        <taxon>Dikarya</taxon>
        <taxon>Ascomycota</taxon>
        <taxon>Pezizomycotina</taxon>
        <taxon>Sordariomycetes</taxon>
        <taxon>Hypocreomycetidae</taxon>
        <taxon>Hypocreales</taxon>
        <taxon>Clavicipitaceae</taxon>
        <taxon>Ustilaginoidea</taxon>
    </lineage>
</organism>
<evidence type="ECO:0000313" key="2">
    <source>
        <dbReference type="EMBL" id="GAO18241.1"/>
    </source>
</evidence>
<name>A0A1B5L6P5_USTVR</name>
<dbReference type="GO" id="GO:1990130">
    <property type="term" value="C:GATOR1 complex"/>
    <property type="evidence" value="ECO:0007669"/>
    <property type="project" value="TreeGrafter"/>
</dbReference>
<comment type="caution">
    <text evidence="2">The sequence shown here is derived from an EMBL/GenBank/DDBJ whole genome shotgun (WGS) entry which is preliminary data.</text>
</comment>
<accession>A0A1B5L6P5</accession>
<evidence type="ECO:0000313" key="3">
    <source>
        <dbReference type="Proteomes" id="UP000054053"/>
    </source>
</evidence>
<reference evidence="3" key="1">
    <citation type="journal article" date="2016" name="Genome Announc.">
        <title>Genome sequence of Ustilaginoidea virens IPU010, a rice pathogenic fungus causing false smut.</title>
        <authorList>
            <person name="Kumagai T."/>
            <person name="Ishii T."/>
            <person name="Terai G."/>
            <person name="Umemura M."/>
            <person name="Machida M."/>
            <person name="Asai K."/>
        </authorList>
    </citation>
    <scope>NUCLEOTIDE SEQUENCE [LARGE SCALE GENOMIC DNA]</scope>
    <source>
        <strain evidence="3">IPU010</strain>
    </source>
</reference>
<dbReference type="GO" id="GO:0010508">
    <property type="term" value="P:positive regulation of autophagy"/>
    <property type="evidence" value="ECO:0007669"/>
    <property type="project" value="TreeGrafter"/>
</dbReference>
<dbReference type="Proteomes" id="UP000054053">
    <property type="component" value="Unassembled WGS sequence"/>
</dbReference>
<comment type="function">
    <text evidence="1">Mediates inactivation of the TORC1 complex in response to amino acid starvation. Required for meiotic nuclear division.</text>
</comment>
<evidence type="ECO:0000256" key="1">
    <source>
        <dbReference type="RuleBase" id="RU368069"/>
    </source>
</evidence>
<dbReference type="GO" id="GO:0034198">
    <property type="term" value="P:cellular response to amino acid starvation"/>
    <property type="evidence" value="ECO:0007669"/>
    <property type="project" value="TreeGrafter"/>
</dbReference>
<dbReference type="EMBL" id="BBTG02000019">
    <property type="protein sequence ID" value="GAO18241.1"/>
    <property type="molecule type" value="Genomic_DNA"/>
</dbReference>
<dbReference type="GO" id="GO:1904262">
    <property type="term" value="P:negative regulation of TORC1 signaling"/>
    <property type="evidence" value="ECO:0007669"/>
    <property type="project" value="TreeGrafter"/>
</dbReference>
<proteinExistence type="inferred from homology"/>
<dbReference type="Pfam" id="PF03666">
    <property type="entry name" value="NPR3"/>
    <property type="match status" value="1"/>
</dbReference>
<dbReference type="PANTHER" id="PTHR13153:SF5">
    <property type="entry name" value="GATOR COMPLEX PROTEIN NPRL3"/>
    <property type="match status" value="1"/>
</dbReference>
<protein>
    <recommendedName>
        <fullName evidence="1">Nitrogen permease regulator 3</fullName>
    </recommendedName>
    <alternativeName>
        <fullName evidence="1">Required for meiotic nuclear division protein 11</fullName>
    </alternativeName>
</protein>
<dbReference type="GO" id="GO:0005774">
    <property type="term" value="C:vacuolar membrane"/>
    <property type="evidence" value="ECO:0007669"/>
    <property type="project" value="UniProtKB-SubCell"/>
</dbReference>
<gene>
    <name evidence="2" type="ORF">UVI_02037200</name>
</gene>
<dbReference type="GO" id="GO:0038202">
    <property type="term" value="P:TORC1 signaling"/>
    <property type="evidence" value="ECO:0007669"/>
    <property type="project" value="TreeGrafter"/>
</dbReference>
<comment type="subcellular location">
    <subcellularLocation>
        <location evidence="1">Vacuole membrane</location>
        <topology evidence="1">Peripheral membrane protein</topology>
    </subcellularLocation>
</comment>
<dbReference type="AlphaFoldDB" id="A0A1B5L6P5"/>
<comment type="similarity">
    <text evidence="1">Belongs to the NPR3 family.</text>
</comment>
<keyword evidence="1" id="KW-0469">Meiosis</keyword>
<dbReference type="GO" id="GO:0051321">
    <property type="term" value="P:meiotic cell cycle"/>
    <property type="evidence" value="ECO:0007669"/>
    <property type="project" value="UniProtKB-UniRule"/>
</dbReference>
<dbReference type="InterPro" id="IPR005365">
    <property type="entry name" value="Npr3"/>
</dbReference>
<keyword evidence="1" id="KW-0732">Signal</keyword>
<sequence length="143" mass="15966">MSVLWKELLQTYSLAASVHDIYEAVSRNKIATLHLDTPAGVLTPSVQIPAPFFVSDIPPQHNHNQRGLWLTTANSFLSHEQLDDPEFLDKNFALLLLDDEKKIIAELRADRDPTTVSMIEFARLAKPTVSYVGLAPFLLLASL</sequence>
<dbReference type="PANTHER" id="PTHR13153">
    <property type="entry name" value="CGTHBA PROTEIN -14 GENE PROTEIN"/>
    <property type="match status" value="1"/>
</dbReference>